<dbReference type="KEGG" id="lji:ELX58_05225"/>
<evidence type="ECO:0000256" key="4">
    <source>
        <dbReference type="ARBA" id="ARBA00022692"/>
    </source>
</evidence>
<keyword evidence="6 9" id="KW-0378">Hydrolase</keyword>
<dbReference type="PRINTS" id="PR00781">
    <property type="entry name" value="LIPOSIGPTASE"/>
</dbReference>
<organism evidence="11 12">
    <name type="scientific">Acetilactobacillus jinshanensis</name>
    <dbReference type="NCBI Taxonomy" id="1720083"/>
    <lineage>
        <taxon>Bacteria</taxon>
        <taxon>Bacillati</taxon>
        <taxon>Bacillota</taxon>
        <taxon>Bacilli</taxon>
        <taxon>Lactobacillales</taxon>
        <taxon>Lactobacillaceae</taxon>
        <taxon>Acetilactobacillus</taxon>
    </lineage>
</organism>
<reference evidence="12" key="1">
    <citation type="submission" date="2018-12" db="EMBL/GenBank/DDBJ databases">
        <title>A new species of lactobacillus.</title>
        <authorList>
            <person name="Jian Y."/>
            <person name="Xin L."/>
            <person name="Hong Z.J."/>
            <person name="Ming L.Z."/>
            <person name="Hong X.Z."/>
        </authorList>
    </citation>
    <scope>NUCLEOTIDE SEQUENCE [LARGE SCALE GENOMIC DNA]</scope>
    <source>
        <strain evidence="12">HSLZ-75</strain>
    </source>
</reference>
<feature type="transmembrane region" description="Helical" evidence="9">
    <location>
        <begin position="61"/>
        <end position="79"/>
    </location>
</feature>
<evidence type="ECO:0000313" key="11">
    <source>
        <dbReference type="EMBL" id="QBP18542.1"/>
    </source>
</evidence>
<dbReference type="PANTHER" id="PTHR33695:SF1">
    <property type="entry name" value="LIPOPROTEIN SIGNAL PEPTIDASE"/>
    <property type="match status" value="1"/>
</dbReference>
<evidence type="ECO:0000256" key="2">
    <source>
        <dbReference type="ARBA" id="ARBA00022475"/>
    </source>
</evidence>
<keyword evidence="5 9" id="KW-0064">Aspartyl protease</keyword>
<dbReference type="Proteomes" id="UP000294321">
    <property type="component" value="Chromosome"/>
</dbReference>
<comment type="similarity">
    <text evidence="1 9 10">Belongs to the peptidase A8 family.</text>
</comment>
<comment type="function">
    <text evidence="9">This protein specifically catalyzes the removal of signal peptides from prolipoproteins.</text>
</comment>
<evidence type="ECO:0000256" key="5">
    <source>
        <dbReference type="ARBA" id="ARBA00022750"/>
    </source>
</evidence>
<feature type="transmembrane region" description="Helical" evidence="9">
    <location>
        <begin position="124"/>
        <end position="145"/>
    </location>
</feature>
<dbReference type="RefSeq" id="WP_133442101.1">
    <property type="nucleotide sequence ID" value="NZ_CP034726.1"/>
</dbReference>
<comment type="pathway">
    <text evidence="9">Protein modification; lipoprotein biosynthesis (signal peptide cleavage).</text>
</comment>
<comment type="subcellular location">
    <subcellularLocation>
        <location evidence="9">Cell membrane</location>
        <topology evidence="9">Multi-pass membrane protein</topology>
    </subcellularLocation>
</comment>
<accession>A0A4P6ZM90</accession>
<name>A0A4P6ZM90_9LACO</name>
<keyword evidence="7 9" id="KW-1133">Transmembrane helix</keyword>
<dbReference type="EMBL" id="CP034726">
    <property type="protein sequence ID" value="QBP18542.1"/>
    <property type="molecule type" value="Genomic_DNA"/>
</dbReference>
<dbReference type="NCBIfam" id="TIGR00077">
    <property type="entry name" value="lspA"/>
    <property type="match status" value="1"/>
</dbReference>
<keyword evidence="2 9" id="KW-1003">Cell membrane</keyword>
<keyword evidence="8 9" id="KW-0472">Membrane</keyword>
<evidence type="ECO:0000256" key="9">
    <source>
        <dbReference type="HAMAP-Rule" id="MF_00161"/>
    </source>
</evidence>
<comment type="caution">
    <text evidence="9">Lacks conserved residue(s) required for the propagation of feature annotation.</text>
</comment>
<evidence type="ECO:0000313" key="12">
    <source>
        <dbReference type="Proteomes" id="UP000294321"/>
    </source>
</evidence>
<dbReference type="GO" id="GO:0004190">
    <property type="term" value="F:aspartic-type endopeptidase activity"/>
    <property type="evidence" value="ECO:0007669"/>
    <property type="project" value="UniProtKB-UniRule"/>
</dbReference>
<keyword evidence="12" id="KW-1185">Reference proteome</keyword>
<dbReference type="EC" id="3.4.23.36" evidence="9"/>
<gene>
    <name evidence="9 11" type="primary">lspA</name>
    <name evidence="11" type="ORF">ELX58_05225</name>
</gene>
<dbReference type="GO" id="GO:0005886">
    <property type="term" value="C:plasma membrane"/>
    <property type="evidence" value="ECO:0007669"/>
    <property type="project" value="UniProtKB-SubCell"/>
</dbReference>
<feature type="active site" evidence="9">
    <location>
        <position position="113"/>
    </location>
</feature>
<dbReference type="AlphaFoldDB" id="A0A4P6ZM90"/>
<protein>
    <recommendedName>
        <fullName evidence="9">Lipoprotein signal peptidase</fullName>
        <ecNumber evidence="9">3.4.23.36</ecNumber>
    </recommendedName>
    <alternativeName>
        <fullName evidence="9">Prolipoprotein signal peptidase</fullName>
    </alternativeName>
    <alternativeName>
        <fullName evidence="9">Signal peptidase II</fullName>
        <shortName evidence="9">SPase II</shortName>
    </alternativeName>
</protein>
<evidence type="ECO:0000256" key="10">
    <source>
        <dbReference type="RuleBase" id="RU004181"/>
    </source>
</evidence>
<dbReference type="InterPro" id="IPR001872">
    <property type="entry name" value="Peptidase_A8"/>
</dbReference>
<dbReference type="Pfam" id="PF01252">
    <property type="entry name" value="Peptidase_A8"/>
    <property type="match status" value="1"/>
</dbReference>
<evidence type="ECO:0000256" key="3">
    <source>
        <dbReference type="ARBA" id="ARBA00022670"/>
    </source>
</evidence>
<dbReference type="UniPathway" id="UPA00665"/>
<evidence type="ECO:0000256" key="8">
    <source>
        <dbReference type="ARBA" id="ARBA00023136"/>
    </source>
</evidence>
<dbReference type="PANTHER" id="PTHR33695">
    <property type="entry name" value="LIPOPROTEIN SIGNAL PEPTIDASE"/>
    <property type="match status" value="1"/>
</dbReference>
<dbReference type="OrthoDB" id="9810259at2"/>
<keyword evidence="3 9" id="KW-0645">Protease</keyword>
<dbReference type="HAMAP" id="MF_00161">
    <property type="entry name" value="LspA"/>
    <property type="match status" value="1"/>
</dbReference>
<evidence type="ECO:0000256" key="7">
    <source>
        <dbReference type="ARBA" id="ARBA00022989"/>
    </source>
</evidence>
<sequence length="153" mass="17280">MWIYYAIILFIAILGADQFSKFWIVNNIKTLSEHEFIPDFLSITNVKNTGAAWSMFTGSRGFFVIIGIVAIAIAGYYLWKCRYDFGYETAITLFIAGACGNLISRIVHGYVIDMIQTDFINFPIFNVADSALTVGVILLMILIGFNKPLRKRD</sequence>
<keyword evidence="4 9" id="KW-0812">Transmembrane</keyword>
<evidence type="ECO:0000256" key="1">
    <source>
        <dbReference type="ARBA" id="ARBA00006139"/>
    </source>
</evidence>
<feature type="transmembrane region" description="Helical" evidence="9">
    <location>
        <begin position="91"/>
        <end position="112"/>
    </location>
</feature>
<evidence type="ECO:0000256" key="6">
    <source>
        <dbReference type="ARBA" id="ARBA00022801"/>
    </source>
</evidence>
<dbReference type="GO" id="GO:0006508">
    <property type="term" value="P:proteolysis"/>
    <property type="evidence" value="ECO:0007669"/>
    <property type="project" value="UniProtKB-KW"/>
</dbReference>
<comment type="catalytic activity">
    <reaction evidence="9">
        <text>Release of signal peptides from bacterial membrane prolipoproteins. Hydrolyzes -Xaa-Yaa-Zaa-|-(S,diacylglyceryl)Cys-, in which Xaa is hydrophobic (preferably Leu), and Yaa (Ala or Ser) and Zaa (Gly or Ala) have small, neutral side chains.</text>
        <dbReference type="EC" id="3.4.23.36"/>
    </reaction>
</comment>
<proteinExistence type="inferred from homology"/>
<feature type="active site" evidence="9">
    <location>
        <position position="129"/>
    </location>
</feature>